<keyword evidence="7" id="KW-0175">Coiled coil</keyword>
<dbReference type="InterPro" id="IPR036890">
    <property type="entry name" value="HATPase_C_sf"/>
</dbReference>
<protein>
    <recommendedName>
        <fullName evidence="2">histidine kinase</fullName>
        <ecNumber evidence="2">2.7.13.3</ecNumber>
    </recommendedName>
</protein>
<feature type="transmembrane region" description="Helical" evidence="8">
    <location>
        <begin position="142"/>
        <end position="163"/>
    </location>
</feature>
<dbReference type="InterPro" id="IPR003661">
    <property type="entry name" value="HisK_dim/P_dom"/>
</dbReference>
<keyword evidence="8" id="KW-0472">Membrane</keyword>
<dbReference type="SMART" id="SM00388">
    <property type="entry name" value="HisKA"/>
    <property type="match status" value="1"/>
</dbReference>
<keyword evidence="5 10" id="KW-0418">Kinase</keyword>
<dbReference type="EC" id="2.7.13.3" evidence="2"/>
<feature type="domain" description="Histidine kinase" evidence="9">
    <location>
        <begin position="212"/>
        <end position="436"/>
    </location>
</feature>
<dbReference type="Gene3D" id="3.30.565.10">
    <property type="entry name" value="Histidine kinase-like ATPase, C-terminal domain"/>
    <property type="match status" value="1"/>
</dbReference>
<dbReference type="EMBL" id="QKLU01000001">
    <property type="protein sequence ID" value="PYF76969.1"/>
    <property type="molecule type" value="Genomic_DNA"/>
</dbReference>
<dbReference type="SUPFAM" id="SSF47384">
    <property type="entry name" value="Homodimeric domain of signal transducing histidine kinase"/>
    <property type="match status" value="1"/>
</dbReference>
<feature type="transmembrane region" description="Helical" evidence="8">
    <location>
        <begin position="66"/>
        <end position="85"/>
    </location>
</feature>
<evidence type="ECO:0000256" key="3">
    <source>
        <dbReference type="ARBA" id="ARBA00022553"/>
    </source>
</evidence>
<keyword evidence="11" id="KW-1185">Reference proteome</keyword>
<dbReference type="Gene3D" id="1.10.287.130">
    <property type="match status" value="1"/>
</dbReference>
<sequence>MVLTGACFPLSVILFLFYYLNMESENSATIEWTRQVISIDLIAGTIILVLFFLTYFKYKKKEHKDFIGGILPDVVFMVIAIWGVLSSVLEQSVTSSIIEFVLACAACSLCLLIRPWRLLLYLSLIFLLFYAGILYAQTDHKIRIFNIANGFCAVVICFGLSLMQWRNHMIRFRQNRKIQEQNKALENNYSDLLLSSEELSRANSSKDKFFAILAHDLRGPISSTLALTDLLEEGFFETDESERKRMYRLLQSSLDTTAKLLENVLLWSRNQTGSINFNPVEVNLYEVIQNSKSFLQIVAAQKDIQVFNTVDKGVHILADVDMINTIFRNLISNAIKFTPNFGEVEIGSEYYYDQKDKTSFVKISVCDHGVGMTQETLNGLFKIDRKVLFPGTNNETGTGLGLILCHDFVQKHGGTIEVKSKQGEGTIFMIKLPVPGQISAEGKHSKKAQNISISNL</sequence>
<dbReference type="InterPro" id="IPR036097">
    <property type="entry name" value="HisK_dim/P_sf"/>
</dbReference>
<name>A0A318UZE3_9SPHI</name>
<dbReference type="InterPro" id="IPR004358">
    <property type="entry name" value="Sig_transdc_His_kin-like_C"/>
</dbReference>
<comment type="catalytic activity">
    <reaction evidence="1">
        <text>ATP + protein L-histidine = ADP + protein N-phospho-L-histidine.</text>
        <dbReference type="EC" id="2.7.13.3"/>
    </reaction>
</comment>
<dbReference type="PANTHER" id="PTHR43711:SF26">
    <property type="entry name" value="SENSOR HISTIDINE KINASE RCSC"/>
    <property type="match status" value="1"/>
</dbReference>
<dbReference type="CDD" id="cd00075">
    <property type="entry name" value="HATPase"/>
    <property type="match status" value="1"/>
</dbReference>
<evidence type="ECO:0000313" key="11">
    <source>
        <dbReference type="Proteomes" id="UP000248198"/>
    </source>
</evidence>
<keyword evidence="3" id="KW-0597">Phosphoprotein</keyword>
<keyword evidence="4" id="KW-0808">Transferase</keyword>
<dbReference type="Pfam" id="PF00512">
    <property type="entry name" value="HisKA"/>
    <property type="match status" value="1"/>
</dbReference>
<evidence type="ECO:0000256" key="1">
    <source>
        <dbReference type="ARBA" id="ARBA00000085"/>
    </source>
</evidence>
<dbReference type="PROSITE" id="PS50109">
    <property type="entry name" value="HIS_KIN"/>
    <property type="match status" value="1"/>
</dbReference>
<dbReference type="AlphaFoldDB" id="A0A318UZE3"/>
<proteinExistence type="predicted"/>
<dbReference type="SUPFAM" id="SSF55874">
    <property type="entry name" value="ATPase domain of HSP90 chaperone/DNA topoisomerase II/histidine kinase"/>
    <property type="match status" value="1"/>
</dbReference>
<evidence type="ECO:0000259" key="9">
    <source>
        <dbReference type="PROSITE" id="PS50109"/>
    </source>
</evidence>
<dbReference type="GO" id="GO:0000155">
    <property type="term" value="F:phosphorelay sensor kinase activity"/>
    <property type="evidence" value="ECO:0007669"/>
    <property type="project" value="InterPro"/>
</dbReference>
<dbReference type="InterPro" id="IPR050736">
    <property type="entry name" value="Sensor_HK_Regulatory"/>
</dbReference>
<comment type="caution">
    <text evidence="10">The sequence shown here is derived from an EMBL/GenBank/DDBJ whole genome shotgun (WGS) entry which is preliminary data.</text>
</comment>
<evidence type="ECO:0000256" key="5">
    <source>
        <dbReference type="ARBA" id="ARBA00022777"/>
    </source>
</evidence>
<dbReference type="CDD" id="cd00082">
    <property type="entry name" value="HisKA"/>
    <property type="match status" value="1"/>
</dbReference>
<dbReference type="SMART" id="SM00387">
    <property type="entry name" value="HATPase_c"/>
    <property type="match status" value="1"/>
</dbReference>
<dbReference type="PANTHER" id="PTHR43711">
    <property type="entry name" value="TWO-COMPONENT HISTIDINE KINASE"/>
    <property type="match status" value="1"/>
</dbReference>
<dbReference type="InterPro" id="IPR003594">
    <property type="entry name" value="HATPase_dom"/>
</dbReference>
<dbReference type="InterPro" id="IPR005467">
    <property type="entry name" value="His_kinase_dom"/>
</dbReference>
<keyword evidence="8" id="KW-0812">Transmembrane</keyword>
<feature type="transmembrane region" description="Helical" evidence="8">
    <location>
        <begin position="97"/>
        <end position="113"/>
    </location>
</feature>
<evidence type="ECO:0000256" key="6">
    <source>
        <dbReference type="ARBA" id="ARBA00023012"/>
    </source>
</evidence>
<evidence type="ECO:0000256" key="8">
    <source>
        <dbReference type="SAM" id="Phobius"/>
    </source>
</evidence>
<evidence type="ECO:0000256" key="4">
    <source>
        <dbReference type="ARBA" id="ARBA00022679"/>
    </source>
</evidence>
<evidence type="ECO:0000256" key="7">
    <source>
        <dbReference type="SAM" id="Coils"/>
    </source>
</evidence>
<keyword evidence="8" id="KW-1133">Transmembrane helix</keyword>
<accession>A0A318UZE3</accession>
<evidence type="ECO:0000313" key="10">
    <source>
        <dbReference type="EMBL" id="PYF76969.1"/>
    </source>
</evidence>
<gene>
    <name evidence="10" type="ORF">B0O44_101444</name>
</gene>
<dbReference type="Pfam" id="PF02518">
    <property type="entry name" value="HATPase_c"/>
    <property type="match status" value="1"/>
</dbReference>
<evidence type="ECO:0000256" key="2">
    <source>
        <dbReference type="ARBA" id="ARBA00012438"/>
    </source>
</evidence>
<feature type="transmembrane region" description="Helical" evidence="8">
    <location>
        <begin position="32"/>
        <end position="54"/>
    </location>
</feature>
<feature type="coiled-coil region" evidence="7">
    <location>
        <begin position="175"/>
        <end position="202"/>
    </location>
</feature>
<organism evidence="10 11">
    <name type="scientific">Pedobacter nutrimenti</name>
    <dbReference type="NCBI Taxonomy" id="1241337"/>
    <lineage>
        <taxon>Bacteria</taxon>
        <taxon>Pseudomonadati</taxon>
        <taxon>Bacteroidota</taxon>
        <taxon>Sphingobacteriia</taxon>
        <taxon>Sphingobacteriales</taxon>
        <taxon>Sphingobacteriaceae</taxon>
        <taxon>Pedobacter</taxon>
    </lineage>
</organism>
<dbReference type="PRINTS" id="PR00344">
    <property type="entry name" value="BCTRLSENSOR"/>
</dbReference>
<keyword evidence="6" id="KW-0902">Two-component regulatory system</keyword>
<reference evidence="10 11" key="1">
    <citation type="submission" date="2018-06" db="EMBL/GenBank/DDBJ databases">
        <title>Genomic Encyclopedia of Archaeal and Bacterial Type Strains, Phase II (KMG-II): from individual species to whole genera.</title>
        <authorList>
            <person name="Goeker M."/>
        </authorList>
    </citation>
    <scope>NUCLEOTIDE SEQUENCE [LARGE SCALE GENOMIC DNA]</scope>
    <source>
        <strain evidence="10 11">DSM 27372</strain>
    </source>
</reference>
<dbReference type="Proteomes" id="UP000248198">
    <property type="component" value="Unassembled WGS sequence"/>
</dbReference>
<feature type="transmembrane region" description="Helical" evidence="8">
    <location>
        <begin position="118"/>
        <end position="136"/>
    </location>
</feature>